<keyword evidence="6" id="KW-0547">Nucleotide-binding</keyword>
<dbReference type="PANTHER" id="PTHR30121">
    <property type="entry name" value="UNCHARACTERIZED PROTEIN YJGR-RELATED"/>
    <property type="match status" value="1"/>
</dbReference>
<dbReference type="Gene3D" id="1.10.8.730">
    <property type="match status" value="1"/>
</dbReference>
<dbReference type="Gene3D" id="3.40.50.300">
    <property type="entry name" value="P-loop containing nucleotide triphosphate hydrolases"/>
    <property type="match status" value="1"/>
</dbReference>
<dbReference type="EMBL" id="JAGQKX010000005">
    <property type="protein sequence ID" value="MCA9389845.1"/>
    <property type="molecule type" value="Genomic_DNA"/>
</dbReference>
<reference evidence="6" key="1">
    <citation type="submission" date="2020-04" db="EMBL/GenBank/DDBJ databases">
        <authorList>
            <person name="Zhang T."/>
        </authorList>
    </citation>
    <scope>NUCLEOTIDE SEQUENCE</scope>
    <source>
        <strain evidence="6">HKST-UBA01</strain>
    </source>
</reference>
<dbReference type="InterPro" id="IPR051162">
    <property type="entry name" value="T4SS_component"/>
</dbReference>
<proteinExistence type="inferred from homology"/>
<feature type="compositionally biased region" description="Basic and acidic residues" evidence="3">
    <location>
        <begin position="1"/>
        <end position="10"/>
    </location>
</feature>
<dbReference type="InterPro" id="IPR018145">
    <property type="entry name" value="CagE_TrbE_VirB_cntrl_dom"/>
</dbReference>
<comment type="similarity">
    <text evidence="1">Belongs to the TrbE/VirB4 family.</text>
</comment>
<dbReference type="CDD" id="cd01127">
    <property type="entry name" value="TrwB_TraG_TraD_VirD4"/>
    <property type="match status" value="1"/>
</dbReference>
<gene>
    <name evidence="6" type="ORF">KC571_00410</name>
</gene>
<name>A0A955RPT9_UNCKA</name>
<sequence>MPKSAQEKAAAEAQANGSKDQSQEEKDKIAAQNEEARKKAEQFAQGLLTIRDLISPSGMEHDFAYFRIGKTFYRTFFIAGYPREVGANWLSPLINFPHALDITMYYYPVDARQVLNNLRRKITEMETELNIEQQQGRILDPGVQLALQDARALQEELVAERERFFQFGLYITLPADSVEELDLIAKQLESVLGSVLLIPRAATLQMEDGFRSTLPYFQDTIQIYRNMDTTSIATTFPFTSSSLTSETGILYGINEHNASLIIFDRFSLANANMVVFAKSGAGKSYFVKLEALRSLMLGTEVIIIDPENEYKMMAEAIGGEYVALDFNSDSKINPFDLSQVYEEGEDELGLKILTLHSLLKVMLGEMNATEEAIIDRALIETYRLKGITQDPETQKLEPPLLEDLYKVLLGMEESDAKVLADRFQKYVVGSARGLFDSQTNVDIHNTFTVFGIRDLEDSIRPVGMFMILDYIWTRVRRDRRRRVLIVDEAWFMMKHPDSANFLHSIAKRGRKYYLGLTTITQDVEDFLTTDKGKAVVTNASIQMLFKQSVTAIDRLTEVFFLSEGERNLLLSANVGEGLFFAGESHVAMQVIASQEEHELVTTNPAELAAIERAKEQAEIGDEEVYATDDNEEYQFATSTDQIQEEEVQAETATAGGVELQEDTEAEAQQVLPPELSQPAVPQEQEQNTAQQFENDAPQAYQIDDTTVEQASPTELTADMLDQPAQAPVEQSPPEATGQIDTEEQPEGTIDPNVPNNPNIDGTTQNTGG</sequence>
<organism evidence="6 7">
    <name type="scientific">candidate division WWE3 bacterium</name>
    <dbReference type="NCBI Taxonomy" id="2053526"/>
    <lineage>
        <taxon>Bacteria</taxon>
        <taxon>Katanobacteria</taxon>
    </lineage>
</organism>
<dbReference type="Pfam" id="PF03135">
    <property type="entry name" value="CagE_TrbE_VirB"/>
    <property type="match status" value="1"/>
</dbReference>
<evidence type="ECO:0000256" key="3">
    <source>
        <dbReference type="SAM" id="MobiDB-lite"/>
    </source>
</evidence>
<dbReference type="PANTHER" id="PTHR30121:SF6">
    <property type="entry name" value="SLR6007 PROTEIN"/>
    <property type="match status" value="1"/>
</dbReference>
<dbReference type="Pfam" id="PF19044">
    <property type="entry name" value="P-loop_TraG"/>
    <property type="match status" value="1"/>
</dbReference>
<feature type="coiled-coil region" evidence="2">
    <location>
        <begin position="115"/>
        <end position="163"/>
    </location>
</feature>
<comment type="caution">
    <text evidence="6">The sequence shown here is derived from an EMBL/GenBank/DDBJ whole genome shotgun (WGS) entry which is preliminary data.</text>
</comment>
<feature type="region of interest" description="Disordered" evidence="3">
    <location>
        <begin position="1"/>
        <end position="36"/>
    </location>
</feature>
<dbReference type="SUPFAM" id="SSF52540">
    <property type="entry name" value="P-loop containing nucleoside triphosphate hydrolases"/>
    <property type="match status" value="1"/>
</dbReference>
<feature type="domain" description="TraG P-loop" evidence="5">
    <location>
        <begin position="267"/>
        <end position="574"/>
    </location>
</feature>
<feature type="region of interest" description="Disordered" evidence="3">
    <location>
        <begin position="677"/>
        <end position="768"/>
    </location>
</feature>
<dbReference type="Proteomes" id="UP000701698">
    <property type="component" value="Unassembled WGS sequence"/>
</dbReference>
<dbReference type="AlphaFoldDB" id="A0A955RPT9"/>
<feature type="compositionally biased region" description="Polar residues" evidence="3">
    <location>
        <begin position="683"/>
        <end position="693"/>
    </location>
</feature>
<dbReference type="GO" id="GO:0005524">
    <property type="term" value="F:ATP binding"/>
    <property type="evidence" value="ECO:0007669"/>
    <property type="project" value="UniProtKB-KW"/>
</dbReference>
<dbReference type="InterPro" id="IPR027417">
    <property type="entry name" value="P-loop_NTPase"/>
</dbReference>
<keyword evidence="6" id="KW-0067">ATP-binding</keyword>
<feature type="domain" description="CagE TrbE VirB component of type IV transporter system central" evidence="4">
    <location>
        <begin position="68"/>
        <end position="221"/>
    </location>
</feature>
<keyword evidence="2" id="KW-0175">Coiled coil</keyword>
<evidence type="ECO:0000313" key="6">
    <source>
        <dbReference type="EMBL" id="MCA9389845.1"/>
    </source>
</evidence>
<accession>A0A955RPT9</accession>
<evidence type="ECO:0000259" key="5">
    <source>
        <dbReference type="Pfam" id="PF19044"/>
    </source>
</evidence>
<evidence type="ECO:0000313" key="7">
    <source>
        <dbReference type="Proteomes" id="UP000701698"/>
    </source>
</evidence>
<protein>
    <submittedName>
        <fullName evidence="6">ATP-binding protein</fullName>
    </submittedName>
</protein>
<evidence type="ECO:0000256" key="2">
    <source>
        <dbReference type="SAM" id="Coils"/>
    </source>
</evidence>
<feature type="compositionally biased region" description="Basic and acidic residues" evidence="3">
    <location>
        <begin position="21"/>
        <end position="36"/>
    </location>
</feature>
<feature type="compositionally biased region" description="Polar residues" evidence="3">
    <location>
        <begin position="759"/>
        <end position="768"/>
    </location>
</feature>
<evidence type="ECO:0000256" key="1">
    <source>
        <dbReference type="ARBA" id="ARBA00006512"/>
    </source>
</evidence>
<evidence type="ECO:0000259" key="4">
    <source>
        <dbReference type="Pfam" id="PF03135"/>
    </source>
</evidence>
<reference evidence="6" key="2">
    <citation type="journal article" date="2021" name="Microbiome">
        <title>Successional dynamics and alternative stable states in a saline activated sludge microbial community over 9 years.</title>
        <authorList>
            <person name="Wang Y."/>
            <person name="Ye J."/>
            <person name="Ju F."/>
            <person name="Liu L."/>
            <person name="Boyd J.A."/>
            <person name="Deng Y."/>
            <person name="Parks D.H."/>
            <person name="Jiang X."/>
            <person name="Yin X."/>
            <person name="Woodcroft B.J."/>
            <person name="Tyson G.W."/>
            <person name="Hugenholtz P."/>
            <person name="Polz M.F."/>
            <person name="Zhang T."/>
        </authorList>
    </citation>
    <scope>NUCLEOTIDE SEQUENCE</scope>
    <source>
        <strain evidence="6">HKST-UBA01</strain>
    </source>
</reference>
<dbReference type="InterPro" id="IPR043964">
    <property type="entry name" value="P-loop_TraG"/>
</dbReference>
<feature type="compositionally biased region" description="Polar residues" evidence="3">
    <location>
        <begin position="703"/>
        <end position="714"/>
    </location>
</feature>
<dbReference type="NCBIfam" id="NF045971">
    <property type="entry name" value="conju_CD1110"/>
    <property type="match status" value="1"/>
</dbReference>